<keyword evidence="3" id="KW-1185">Reference proteome</keyword>
<protein>
    <submittedName>
        <fullName evidence="2">Lytic transglycosylase domain-containing protein</fullName>
    </submittedName>
</protein>
<dbReference type="RefSeq" id="WP_256763399.1">
    <property type="nucleotide sequence ID" value="NZ_JANIGO010000001.1"/>
</dbReference>
<accession>A0ABT1WDU8</accession>
<reference evidence="2 3" key="1">
    <citation type="submission" date="2022-07" db="EMBL/GenBank/DDBJ databases">
        <authorList>
            <person name="Xamxidin M."/>
            <person name="Wu M."/>
        </authorList>
    </citation>
    <scope>NUCLEOTIDE SEQUENCE [LARGE SCALE GENOMIC DNA]</scope>
    <source>
        <strain evidence="2 3">NBRC 111650</strain>
    </source>
</reference>
<proteinExistence type="predicted"/>
<dbReference type="Proteomes" id="UP001204142">
    <property type="component" value="Unassembled WGS sequence"/>
</dbReference>
<sequence length="189" mass="20956">MEEAVATARRLEKEGFNFSLGLSQVNRHNLAKYGESYASIFEPCRNLRTGAAILVDCYAKATTKDMGEQVALRAALSCYYSGNFIRGFKPDSPGQPSYVQKVVDTALNNNRPVVLKIQPISSSSDEIEVRKTTQPGSTQRNDSDSKPWVIFKQSPPSTPQTQSPKDTTVRVKPVVTKTHSRSNFVQILE</sequence>
<comment type="caution">
    <text evidence="2">The sequence shown here is derived from an EMBL/GenBank/DDBJ whole genome shotgun (WGS) entry which is preliminary data.</text>
</comment>
<evidence type="ECO:0000313" key="3">
    <source>
        <dbReference type="Proteomes" id="UP001204142"/>
    </source>
</evidence>
<dbReference type="Gene3D" id="1.10.530.10">
    <property type="match status" value="1"/>
</dbReference>
<name>A0ABT1WDU8_9BURK</name>
<evidence type="ECO:0000313" key="2">
    <source>
        <dbReference type="EMBL" id="MCQ8895697.1"/>
    </source>
</evidence>
<dbReference type="EMBL" id="JANIGO010000001">
    <property type="protein sequence ID" value="MCQ8895697.1"/>
    <property type="molecule type" value="Genomic_DNA"/>
</dbReference>
<feature type="compositionally biased region" description="Low complexity" evidence="1">
    <location>
        <begin position="153"/>
        <end position="171"/>
    </location>
</feature>
<dbReference type="InterPro" id="IPR023346">
    <property type="entry name" value="Lysozyme-like_dom_sf"/>
</dbReference>
<dbReference type="CDD" id="cd16892">
    <property type="entry name" value="LT_VirB1-like"/>
    <property type="match status" value="1"/>
</dbReference>
<gene>
    <name evidence="2" type="ORF">NQT62_04470</name>
</gene>
<feature type="region of interest" description="Disordered" evidence="1">
    <location>
        <begin position="125"/>
        <end position="171"/>
    </location>
</feature>
<evidence type="ECO:0000256" key="1">
    <source>
        <dbReference type="SAM" id="MobiDB-lite"/>
    </source>
</evidence>
<organism evidence="2 3">
    <name type="scientific">Limnobacter humi</name>
    <dbReference type="NCBI Taxonomy" id="1778671"/>
    <lineage>
        <taxon>Bacteria</taxon>
        <taxon>Pseudomonadati</taxon>
        <taxon>Pseudomonadota</taxon>
        <taxon>Betaproteobacteria</taxon>
        <taxon>Burkholderiales</taxon>
        <taxon>Burkholderiaceae</taxon>
        <taxon>Limnobacter</taxon>
    </lineage>
</organism>
<dbReference type="SUPFAM" id="SSF53955">
    <property type="entry name" value="Lysozyme-like"/>
    <property type="match status" value="1"/>
</dbReference>